<proteinExistence type="predicted"/>
<dbReference type="AlphaFoldDB" id="A0AA40FK64"/>
<evidence type="ECO:0000313" key="1">
    <source>
        <dbReference type="EMBL" id="KAK1120407.1"/>
    </source>
</evidence>
<organism evidence="1 2">
    <name type="scientific">Melipona bicolor</name>
    <dbReference type="NCBI Taxonomy" id="60889"/>
    <lineage>
        <taxon>Eukaryota</taxon>
        <taxon>Metazoa</taxon>
        <taxon>Ecdysozoa</taxon>
        <taxon>Arthropoda</taxon>
        <taxon>Hexapoda</taxon>
        <taxon>Insecta</taxon>
        <taxon>Pterygota</taxon>
        <taxon>Neoptera</taxon>
        <taxon>Endopterygota</taxon>
        <taxon>Hymenoptera</taxon>
        <taxon>Apocrita</taxon>
        <taxon>Aculeata</taxon>
        <taxon>Apoidea</taxon>
        <taxon>Anthophila</taxon>
        <taxon>Apidae</taxon>
        <taxon>Melipona</taxon>
    </lineage>
</organism>
<feature type="non-terminal residue" evidence="1">
    <location>
        <position position="1"/>
    </location>
</feature>
<reference evidence="1" key="1">
    <citation type="submission" date="2021-10" db="EMBL/GenBank/DDBJ databases">
        <title>Melipona bicolor Genome sequencing and assembly.</title>
        <authorList>
            <person name="Araujo N.S."/>
            <person name="Arias M.C."/>
        </authorList>
    </citation>
    <scope>NUCLEOTIDE SEQUENCE</scope>
    <source>
        <strain evidence="1">USP_2M_L1-L4_2017</strain>
        <tissue evidence="1">Whole body</tissue>
    </source>
</reference>
<protein>
    <submittedName>
        <fullName evidence="1">Uncharacterized protein</fullName>
    </submittedName>
</protein>
<name>A0AA40FK64_9HYME</name>
<dbReference type="EMBL" id="JAHYIQ010000031">
    <property type="protein sequence ID" value="KAK1120407.1"/>
    <property type="molecule type" value="Genomic_DNA"/>
</dbReference>
<accession>A0AA40FK64</accession>
<gene>
    <name evidence="1" type="ORF">K0M31_012388</name>
</gene>
<keyword evidence="2" id="KW-1185">Reference proteome</keyword>
<sequence>KKSPEATITAPPLNTAEAKVAPFRRNFFHILIHSNLFSAEDGYARPGAYPRVAPKPTKVVSPVSPGYRRSVLIVSRSLDQPWERPRRFLSEVSAASSAWLSGK</sequence>
<evidence type="ECO:0000313" key="2">
    <source>
        <dbReference type="Proteomes" id="UP001177670"/>
    </source>
</evidence>
<dbReference type="Proteomes" id="UP001177670">
    <property type="component" value="Unassembled WGS sequence"/>
</dbReference>
<comment type="caution">
    <text evidence="1">The sequence shown here is derived from an EMBL/GenBank/DDBJ whole genome shotgun (WGS) entry which is preliminary data.</text>
</comment>